<evidence type="ECO:0000313" key="10">
    <source>
        <dbReference type="EMBL" id="MBN3278374.1"/>
    </source>
</evidence>
<evidence type="ECO:0000313" key="11">
    <source>
        <dbReference type="Proteomes" id="UP001166093"/>
    </source>
</evidence>
<evidence type="ECO:0000256" key="5">
    <source>
        <dbReference type="ARBA" id="ARBA00022692"/>
    </source>
</evidence>
<dbReference type="InterPro" id="IPR009450">
    <property type="entry name" value="Plno_GlcNAc_GPI2"/>
</dbReference>
<evidence type="ECO:0000256" key="7">
    <source>
        <dbReference type="ARBA" id="ARBA00023136"/>
    </source>
</evidence>
<comment type="similarity">
    <text evidence="3">Belongs to the PIGC family.</text>
</comment>
<feature type="transmembrane region" description="Helical" evidence="8">
    <location>
        <begin position="216"/>
        <end position="233"/>
    </location>
</feature>
<dbReference type="Pfam" id="PF06432">
    <property type="entry name" value="GPI2"/>
    <property type="match status" value="1"/>
</dbReference>
<dbReference type="PANTHER" id="PTHR12982">
    <property type="entry name" value="PHOSPHATIDYLINOSITOL GLYCAN, CLASS C"/>
    <property type="match status" value="1"/>
</dbReference>
<keyword evidence="9" id="KW-0732">Signal</keyword>
<evidence type="ECO:0000256" key="3">
    <source>
        <dbReference type="ARBA" id="ARBA00008321"/>
    </source>
</evidence>
<feature type="transmembrane region" description="Helical" evidence="8">
    <location>
        <begin position="245"/>
        <end position="263"/>
    </location>
</feature>
<name>A0ABS2XWU1_POLSP</name>
<comment type="caution">
    <text evidence="10">The sequence shown here is derived from an EMBL/GenBank/DDBJ whole genome shotgun (WGS) entry which is preliminary data.</text>
</comment>
<dbReference type="PIRSF" id="PIRSF016104">
    <property type="entry name" value="GPI2"/>
    <property type="match status" value="1"/>
</dbReference>
<keyword evidence="7 8" id="KW-0472">Membrane</keyword>
<proteinExistence type="inferred from homology"/>
<evidence type="ECO:0000256" key="1">
    <source>
        <dbReference type="ARBA" id="ARBA00004141"/>
    </source>
</evidence>
<feature type="signal peptide" evidence="9">
    <location>
        <begin position="1"/>
        <end position="21"/>
    </location>
</feature>
<comment type="subcellular location">
    <subcellularLocation>
        <location evidence="1">Membrane</location>
        <topology evidence="1">Multi-pass membrane protein</topology>
    </subcellularLocation>
</comment>
<feature type="transmembrane region" description="Helical" evidence="8">
    <location>
        <begin position="137"/>
        <end position="154"/>
    </location>
</feature>
<evidence type="ECO:0000256" key="9">
    <source>
        <dbReference type="SAM" id="SignalP"/>
    </source>
</evidence>
<dbReference type="EMBL" id="JAAWVQ010079451">
    <property type="protein sequence ID" value="MBN3278374.1"/>
    <property type="molecule type" value="Genomic_DNA"/>
</dbReference>
<gene>
    <name evidence="10" type="primary">Pigc</name>
    <name evidence="10" type="ORF">GTO93_0007824</name>
</gene>
<organism evidence="10 11">
    <name type="scientific">Polyodon spathula</name>
    <name type="common">North American paddlefish</name>
    <name type="synonym">Squalus spathula</name>
    <dbReference type="NCBI Taxonomy" id="7913"/>
    <lineage>
        <taxon>Eukaryota</taxon>
        <taxon>Metazoa</taxon>
        <taxon>Chordata</taxon>
        <taxon>Craniata</taxon>
        <taxon>Vertebrata</taxon>
        <taxon>Euteleostomi</taxon>
        <taxon>Actinopterygii</taxon>
        <taxon>Chondrostei</taxon>
        <taxon>Acipenseriformes</taxon>
        <taxon>Polyodontidae</taxon>
        <taxon>Polyodon</taxon>
    </lineage>
</organism>
<reference evidence="10" key="1">
    <citation type="journal article" date="2021" name="Cell">
        <title>Tracing the genetic footprints of vertebrate landing in non-teleost ray-finned fishes.</title>
        <authorList>
            <person name="Bi X."/>
            <person name="Wang K."/>
            <person name="Yang L."/>
            <person name="Pan H."/>
            <person name="Jiang H."/>
            <person name="Wei Q."/>
            <person name="Fang M."/>
            <person name="Yu H."/>
            <person name="Zhu C."/>
            <person name="Cai Y."/>
            <person name="He Y."/>
            <person name="Gan X."/>
            <person name="Zeng H."/>
            <person name="Yu D."/>
            <person name="Zhu Y."/>
            <person name="Jiang H."/>
            <person name="Qiu Q."/>
            <person name="Yang H."/>
            <person name="Zhang Y.E."/>
            <person name="Wang W."/>
            <person name="Zhu M."/>
            <person name="He S."/>
            <person name="Zhang G."/>
        </authorList>
    </citation>
    <scope>NUCLEOTIDE SEQUENCE</scope>
    <source>
        <strain evidence="10">Pddl_001</strain>
    </source>
</reference>
<dbReference type="PANTHER" id="PTHR12982:SF0">
    <property type="entry name" value="PHOSPHATIDYLINOSITOL N-ACETYLGLUCOSAMINYLTRANSFERASE SUBUNIT C"/>
    <property type="match status" value="1"/>
</dbReference>
<evidence type="ECO:0000256" key="6">
    <source>
        <dbReference type="ARBA" id="ARBA00022989"/>
    </source>
</evidence>
<dbReference type="Proteomes" id="UP001166093">
    <property type="component" value="Unassembled WGS sequence"/>
</dbReference>
<evidence type="ECO:0000256" key="4">
    <source>
        <dbReference type="ARBA" id="ARBA00022502"/>
    </source>
</evidence>
<protein>
    <submittedName>
        <fullName evidence="10">PIGC acetylglucosaminyltransferase</fullName>
    </submittedName>
</protein>
<feature type="transmembrane region" description="Helical" evidence="8">
    <location>
        <begin position="98"/>
        <end position="117"/>
    </location>
</feature>
<accession>A0ABS2XWU1</accession>
<feature type="non-terminal residue" evidence="10">
    <location>
        <position position="1"/>
    </location>
</feature>
<keyword evidence="4" id="KW-0337">GPI-anchor biosynthesis</keyword>
<feature type="transmembrane region" description="Helical" evidence="8">
    <location>
        <begin position="269"/>
        <end position="287"/>
    </location>
</feature>
<feature type="transmembrane region" description="Helical" evidence="8">
    <location>
        <begin position="65"/>
        <end position="92"/>
    </location>
</feature>
<evidence type="ECO:0000256" key="2">
    <source>
        <dbReference type="ARBA" id="ARBA00004687"/>
    </source>
</evidence>
<keyword evidence="5 8" id="KW-0812">Transmembrane</keyword>
<keyword evidence="11" id="KW-1185">Reference proteome</keyword>
<sequence>MLVQQALCVLAPHCGVMGAEGEPGPPPVVPWKKVLYEQQPFPDNYVDRRFLEELRKNMYVRHYRYWNVVYESGLVAQQLSCVCIFVLLWGYMDQGLLSPHWLIVAGLVCSLVGYVLYDLVDWGRGRVRCGRSRWADLKSTVIFLAFTYGFSPVLKTLTEAVSTDTVYAMASLMLLAHLVFFEYGAPPDMVSSGFSLNVAIFASVCLASRLPGPLHAFATVTCAIQVFALWPTLLRRLKASAPCGYVAAVALVCMAAVAGTLSVSAVGAVLLALLLLSVSLLCPLLLIRLQLYKDNIHGPWDEAEIKEDLSRFLQ</sequence>
<feature type="non-terminal residue" evidence="10">
    <location>
        <position position="314"/>
    </location>
</feature>
<comment type="pathway">
    <text evidence="2">Glycolipid biosynthesis; glycosylphosphatidylinositol-anchor biosynthesis.</text>
</comment>
<feature type="chain" id="PRO_5046777659" evidence="9">
    <location>
        <begin position="22"/>
        <end position="314"/>
    </location>
</feature>
<evidence type="ECO:0000256" key="8">
    <source>
        <dbReference type="SAM" id="Phobius"/>
    </source>
</evidence>
<keyword evidence="6 8" id="KW-1133">Transmembrane helix</keyword>